<dbReference type="GO" id="GO:0009097">
    <property type="term" value="P:isoleucine biosynthetic process"/>
    <property type="evidence" value="ECO:0007669"/>
    <property type="project" value="TreeGrafter"/>
</dbReference>
<comment type="pathway">
    <text evidence="3">Carbohydrate biosynthesis; gluconeogenesis.</text>
</comment>
<dbReference type="GO" id="GO:0006094">
    <property type="term" value="P:gluconeogenesis"/>
    <property type="evidence" value="ECO:0007669"/>
    <property type="project" value="UniProtKB-KW"/>
</dbReference>
<dbReference type="PANTHER" id="PTHR48078:SF2">
    <property type="entry name" value="CATABOLIC L-SERINE_THREONINE DEHYDRATASE"/>
    <property type="match status" value="1"/>
</dbReference>
<feature type="domain" description="Tryptophan synthase beta chain-like PALP" evidence="11">
    <location>
        <begin position="3"/>
        <end position="264"/>
    </location>
</feature>
<keyword evidence="6" id="KW-0312">Gluconeogenesis</keyword>
<evidence type="ECO:0000256" key="1">
    <source>
        <dbReference type="ARBA" id="ARBA00001933"/>
    </source>
</evidence>
<dbReference type="InterPro" id="IPR036052">
    <property type="entry name" value="TrpB-like_PALP_sf"/>
</dbReference>
<dbReference type="GO" id="GO:0006567">
    <property type="term" value="P:L-threonine catabolic process"/>
    <property type="evidence" value="ECO:0007669"/>
    <property type="project" value="TreeGrafter"/>
</dbReference>
<dbReference type="FunFam" id="3.40.50.1100:FF:000040">
    <property type="entry name" value="L-serine dehydratase, putative"/>
    <property type="match status" value="1"/>
</dbReference>
<keyword evidence="9" id="KW-0456">Lyase</keyword>
<name>A0A0G2F464_PHACM</name>
<evidence type="ECO:0000256" key="10">
    <source>
        <dbReference type="ARBA" id="ARBA00049406"/>
    </source>
</evidence>
<evidence type="ECO:0000256" key="6">
    <source>
        <dbReference type="ARBA" id="ARBA00022432"/>
    </source>
</evidence>
<evidence type="ECO:0000256" key="4">
    <source>
        <dbReference type="ARBA" id="ARBA00010869"/>
    </source>
</evidence>
<evidence type="ECO:0000313" key="13">
    <source>
        <dbReference type="Proteomes" id="UP000053317"/>
    </source>
</evidence>
<dbReference type="OrthoDB" id="7773036at2759"/>
<sequence length="304" mass="32335">MHFFCSSGGNAGLGCVTAATKLGYPSTIAVPITTKPHVIAQLKSAGASSVIQIGESWYFADKYLREVVLPEAQRKGIEGVYVPPFEHEMVYEGNSKIITETREQLLSEFGFPADSPPDAVICSVGGGGLFTGVQYGLSSTPGWSSVALIATETEGASSLSTSLKAGELTTLPGITSIATSLGAVRVGQRTWEMAQKPNVKDVVLSDADAAMGVCRFADDERMLVEPACGVSLAMCYKPDLFKRVVEEKTGSFGKDSKVIIIVCGGSGMTAQIVEKYREEYKADWEQNGYAVSKSDVPSSFTKPI</sequence>
<evidence type="ECO:0000259" key="11">
    <source>
        <dbReference type="Pfam" id="PF00291"/>
    </source>
</evidence>
<comment type="cofactor">
    <cofactor evidence="1">
        <name>pyridoxal 5'-phosphate</name>
        <dbReference type="ChEBI" id="CHEBI:597326"/>
    </cofactor>
</comment>
<evidence type="ECO:0000256" key="9">
    <source>
        <dbReference type="ARBA" id="ARBA00023239"/>
    </source>
</evidence>
<gene>
    <name evidence="12" type="ORF">UCRPC4_g00238</name>
</gene>
<dbReference type="AlphaFoldDB" id="A0A0G2F464"/>
<dbReference type="Pfam" id="PF00291">
    <property type="entry name" value="PALP"/>
    <property type="match status" value="1"/>
</dbReference>
<evidence type="ECO:0000256" key="2">
    <source>
        <dbReference type="ARBA" id="ARBA00004496"/>
    </source>
</evidence>
<evidence type="ECO:0000256" key="7">
    <source>
        <dbReference type="ARBA" id="ARBA00022490"/>
    </source>
</evidence>
<accession>A0A0G2F464</accession>
<evidence type="ECO:0000256" key="8">
    <source>
        <dbReference type="ARBA" id="ARBA00022898"/>
    </source>
</evidence>
<evidence type="ECO:0000256" key="3">
    <source>
        <dbReference type="ARBA" id="ARBA00004742"/>
    </source>
</evidence>
<keyword evidence="8" id="KW-0663">Pyridoxal phosphate</keyword>
<evidence type="ECO:0000256" key="5">
    <source>
        <dbReference type="ARBA" id="ARBA00012093"/>
    </source>
</evidence>
<reference evidence="12 13" key="1">
    <citation type="submission" date="2015-05" db="EMBL/GenBank/DDBJ databases">
        <title>Distinctive expansion of gene families associated with plant cell wall degradation and secondary metabolism in the genomes of grapevine trunk pathogens.</title>
        <authorList>
            <person name="Lawrence D.P."/>
            <person name="Travadon R."/>
            <person name="Rolshausen P.E."/>
            <person name="Baumgartner K."/>
        </authorList>
    </citation>
    <scope>NUCLEOTIDE SEQUENCE [LARGE SCALE GENOMIC DNA]</scope>
    <source>
        <strain evidence="12">UCRPC4</strain>
    </source>
</reference>
<keyword evidence="7" id="KW-0963">Cytoplasm</keyword>
<dbReference type="GO" id="GO:0006565">
    <property type="term" value="P:L-serine catabolic process"/>
    <property type="evidence" value="ECO:0007669"/>
    <property type="project" value="TreeGrafter"/>
</dbReference>
<dbReference type="GO" id="GO:0003941">
    <property type="term" value="F:L-serine ammonia-lyase activity"/>
    <property type="evidence" value="ECO:0007669"/>
    <property type="project" value="UniProtKB-EC"/>
</dbReference>
<dbReference type="PANTHER" id="PTHR48078">
    <property type="entry name" value="THREONINE DEHYDRATASE, MITOCHONDRIAL-RELATED"/>
    <property type="match status" value="1"/>
</dbReference>
<dbReference type="GO" id="GO:0004794">
    <property type="term" value="F:threonine deaminase activity"/>
    <property type="evidence" value="ECO:0007669"/>
    <property type="project" value="TreeGrafter"/>
</dbReference>
<comment type="similarity">
    <text evidence="4">Belongs to the serine/threonine dehydratase family.</text>
</comment>
<organism evidence="12 13">
    <name type="scientific">Phaeomoniella chlamydospora</name>
    <name type="common">Phaeoacremonium chlamydosporum</name>
    <dbReference type="NCBI Taxonomy" id="158046"/>
    <lineage>
        <taxon>Eukaryota</taxon>
        <taxon>Fungi</taxon>
        <taxon>Dikarya</taxon>
        <taxon>Ascomycota</taxon>
        <taxon>Pezizomycotina</taxon>
        <taxon>Eurotiomycetes</taxon>
        <taxon>Chaetothyriomycetidae</taxon>
        <taxon>Phaeomoniellales</taxon>
        <taxon>Phaeomoniellaceae</taxon>
        <taxon>Phaeomoniella</taxon>
    </lineage>
</organism>
<reference evidence="12 13" key="2">
    <citation type="submission" date="2015-05" db="EMBL/GenBank/DDBJ databases">
        <authorList>
            <person name="Morales-Cruz A."/>
            <person name="Amrine K.C."/>
            <person name="Cantu D."/>
        </authorList>
    </citation>
    <scope>NUCLEOTIDE SEQUENCE [LARGE SCALE GENOMIC DNA]</scope>
    <source>
        <strain evidence="12">UCRPC4</strain>
    </source>
</reference>
<protein>
    <recommendedName>
        <fullName evidence="5">L-serine ammonia-lyase</fullName>
        <ecNumber evidence="5">4.3.1.17</ecNumber>
    </recommendedName>
</protein>
<dbReference type="SUPFAM" id="SSF53686">
    <property type="entry name" value="Tryptophan synthase beta subunit-like PLP-dependent enzymes"/>
    <property type="match status" value="1"/>
</dbReference>
<evidence type="ECO:0000313" key="12">
    <source>
        <dbReference type="EMBL" id="KKY29049.1"/>
    </source>
</evidence>
<proteinExistence type="inferred from homology"/>
<comment type="caution">
    <text evidence="12">The sequence shown here is derived from an EMBL/GenBank/DDBJ whole genome shotgun (WGS) entry which is preliminary data.</text>
</comment>
<dbReference type="InterPro" id="IPR050147">
    <property type="entry name" value="Ser/Thr_Dehydratase"/>
</dbReference>
<dbReference type="Gene3D" id="3.40.50.1100">
    <property type="match status" value="2"/>
</dbReference>
<dbReference type="GO" id="GO:0005737">
    <property type="term" value="C:cytoplasm"/>
    <property type="evidence" value="ECO:0007669"/>
    <property type="project" value="UniProtKB-SubCell"/>
</dbReference>
<dbReference type="EMBL" id="LCWF01000006">
    <property type="protein sequence ID" value="KKY29049.1"/>
    <property type="molecule type" value="Genomic_DNA"/>
</dbReference>
<dbReference type="EC" id="4.3.1.17" evidence="5"/>
<dbReference type="InterPro" id="IPR001926">
    <property type="entry name" value="TrpB-like_PALP"/>
</dbReference>
<comment type="catalytic activity">
    <reaction evidence="10">
        <text>L-serine = pyruvate + NH4(+)</text>
        <dbReference type="Rhea" id="RHEA:19169"/>
        <dbReference type="ChEBI" id="CHEBI:15361"/>
        <dbReference type="ChEBI" id="CHEBI:28938"/>
        <dbReference type="ChEBI" id="CHEBI:33384"/>
        <dbReference type="EC" id="4.3.1.17"/>
    </reaction>
</comment>
<comment type="subcellular location">
    <subcellularLocation>
        <location evidence="2">Cytoplasm</location>
    </subcellularLocation>
</comment>
<keyword evidence="13" id="KW-1185">Reference proteome</keyword>
<dbReference type="Proteomes" id="UP000053317">
    <property type="component" value="Unassembled WGS sequence"/>
</dbReference>